<dbReference type="InterPro" id="IPR011009">
    <property type="entry name" value="Kinase-like_dom_sf"/>
</dbReference>
<dbReference type="InterPro" id="IPR017441">
    <property type="entry name" value="Protein_kinase_ATP_BS"/>
</dbReference>
<sequence length="412" mass="46610">MASSPYSPYMSDDEILRQRGYFNPRYLGQGQFGKVYRVVKDDEFYAAKIVPTKLVSIGESTAGTFLAQQGMTSNYLVNFLECVEIGSNTLFVMDYANLNDLKEANKQTPKMNPSLVLSIAYQLLGGLSVMHRSGLIHRDIKPDNILFHYDYSKDLVFVKISDFGLSKQLTSTDRRNQNQSNSDIMTKTQCGTPIYMAPEAYWGEEEYGLTVDCWALGVTLYEFLAGCHPFDISTNKKFFESVQRGPKPFDIGLGIPQDFQILISQLLSYDPKYRLTAENALHQPCFQSMWNTPIPSLTWEQYAFLMNDFTRQKPEPPPSFIKRLNAQRQIPVIHPPPPSPTPIQPTIVQPPPINPTPIQPPSPVVNKQINQNSSGTFQRKDIATIGTLNFLSSSDDLEPFFSERDTLARFIT</sequence>
<dbReference type="GO" id="GO:0004674">
    <property type="term" value="F:protein serine/threonine kinase activity"/>
    <property type="evidence" value="ECO:0007669"/>
    <property type="project" value="UniProtKB-KW"/>
</dbReference>
<feature type="domain" description="Protein kinase" evidence="7">
    <location>
        <begin position="21"/>
        <end position="286"/>
    </location>
</feature>
<dbReference type="PANTHER" id="PTHR24348:SF22">
    <property type="entry name" value="NON-SPECIFIC SERINE_THREONINE PROTEIN KINASE"/>
    <property type="match status" value="1"/>
</dbReference>
<evidence type="ECO:0000256" key="4">
    <source>
        <dbReference type="ARBA" id="ARBA00022840"/>
    </source>
</evidence>
<proteinExistence type="inferred from homology"/>
<dbReference type="EMBL" id="JARBJD010000001">
    <property type="protein sequence ID" value="KAK2964904.1"/>
    <property type="molecule type" value="Genomic_DNA"/>
</dbReference>
<keyword evidence="2 5" id="KW-0547">Nucleotide-binding</keyword>
<evidence type="ECO:0000313" key="9">
    <source>
        <dbReference type="Proteomes" id="UP001281761"/>
    </source>
</evidence>
<dbReference type="PANTHER" id="PTHR24348">
    <property type="entry name" value="SERINE/THREONINE-PROTEIN KINASE UNC-51-RELATED"/>
    <property type="match status" value="1"/>
</dbReference>
<evidence type="ECO:0000256" key="1">
    <source>
        <dbReference type="ARBA" id="ARBA00022679"/>
    </source>
</evidence>
<dbReference type="Gene3D" id="1.10.510.10">
    <property type="entry name" value="Transferase(Phosphotransferase) domain 1"/>
    <property type="match status" value="1"/>
</dbReference>
<reference evidence="8 9" key="1">
    <citation type="journal article" date="2022" name="bioRxiv">
        <title>Genomics of Preaxostyla Flagellates Illuminates Evolutionary Transitions and the Path Towards Mitochondrial Loss.</title>
        <authorList>
            <person name="Novak L.V.F."/>
            <person name="Treitli S.C."/>
            <person name="Pyrih J."/>
            <person name="Halakuc P."/>
            <person name="Pipaliya S.V."/>
            <person name="Vacek V."/>
            <person name="Brzon O."/>
            <person name="Soukal P."/>
            <person name="Eme L."/>
            <person name="Dacks J.B."/>
            <person name="Karnkowska A."/>
            <person name="Elias M."/>
            <person name="Hampl V."/>
        </authorList>
    </citation>
    <scope>NUCLEOTIDE SEQUENCE [LARGE SCALE GENOMIC DNA]</scope>
    <source>
        <strain evidence="8">NAU3</strain>
        <tissue evidence="8">Gut</tissue>
    </source>
</reference>
<accession>A0ABQ9YMB7</accession>
<feature type="binding site" evidence="5">
    <location>
        <position position="48"/>
    </location>
    <ligand>
        <name>ATP</name>
        <dbReference type="ChEBI" id="CHEBI:30616"/>
    </ligand>
</feature>
<dbReference type="InterPro" id="IPR045269">
    <property type="entry name" value="Atg1-like"/>
</dbReference>
<keyword evidence="6 8" id="KW-0723">Serine/threonine-protein kinase</keyword>
<keyword evidence="9" id="KW-1185">Reference proteome</keyword>
<protein>
    <submittedName>
        <fullName evidence="8">Serine/threonine protein kinase</fullName>
        <ecNumber evidence="8">2.7.11.21</ecNumber>
    </submittedName>
</protein>
<dbReference type="PROSITE" id="PS50011">
    <property type="entry name" value="PROTEIN_KINASE_DOM"/>
    <property type="match status" value="1"/>
</dbReference>
<dbReference type="Pfam" id="PF00069">
    <property type="entry name" value="Pkinase"/>
    <property type="match status" value="1"/>
</dbReference>
<evidence type="ECO:0000256" key="3">
    <source>
        <dbReference type="ARBA" id="ARBA00022777"/>
    </source>
</evidence>
<keyword evidence="3 8" id="KW-0418">Kinase</keyword>
<dbReference type="PROSITE" id="PS00107">
    <property type="entry name" value="PROTEIN_KINASE_ATP"/>
    <property type="match status" value="1"/>
</dbReference>
<evidence type="ECO:0000256" key="2">
    <source>
        <dbReference type="ARBA" id="ARBA00022741"/>
    </source>
</evidence>
<dbReference type="PROSITE" id="PS00108">
    <property type="entry name" value="PROTEIN_KINASE_ST"/>
    <property type="match status" value="1"/>
</dbReference>
<dbReference type="SUPFAM" id="SSF56112">
    <property type="entry name" value="Protein kinase-like (PK-like)"/>
    <property type="match status" value="1"/>
</dbReference>
<dbReference type="InterPro" id="IPR000719">
    <property type="entry name" value="Prot_kinase_dom"/>
</dbReference>
<dbReference type="InterPro" id="IPR008271">
    <property type="entry name" value="Ser/Thr_kinase_AS"/>
</dbReference>
<organism evidence="8 9">
    <name type="scientific">Blattamonas nauphoetae</name>
    <dbReference type="NCBI Taxonomy" id="2049346"/>
    <lineage>
        <taxon>Eukaryota</taxon>
        <taxon>Metamonada</taxon>
        <taxon>Preaxostyla</taxon>
        <taxon>Oxymonadida</taxon>
        <taxon>Blattamonas</taxon>
    </lineage>
</organism>
<evidence type="ECO:0000256" key="6">
    <source>
        <dbReference type="RuleBase" id="RU000304"/>
    </source>
</evidence>
<dbReference type="Proteomes" id="UP001281761">
    <property type="component" value="Unassembled WGS sequence"/>
</dbReference>
<keyword evidence="4 5" id="KW-0067">ATP-binding</keyword>
<evidence type="ECO:0000259" key="7">
    <source>
        <dbReference type="PROSITE" id="PS50011"/>
    </source>
</evidence>
<gene>
    <name evidence="8" type="ORF">BLNAU_205</name>
</gene>
<comment type="similarity">
    <text evidence="6">Belongs to the protein kinase superfamily.</text>
</comment>
<keyword evidence="1 8" id="KW-0808">Transferase</keyword>
<evidence type="ECO:0000313" key="8">
    <source>
        <dbReference type="EMBL" id="KAK2964904.1"/>
    </source>
</evidence>
<dbReference type="EC" id="2.7.11.21" evidence="8"/>
<name>A0ABQ9YMB7_9EUKA</name>
<dbReference type="SMART" id="SM00220">
    <property type="entry name" value="S_TKc"/>
    <property type="match status" value="1"/>
</dbReference>
<comment type="caution">
    <text evidence="8">The sequence shown here is derived from an EMBL/GenBank/DDBJ whole genome shotgun (WGS) entry which is preliminary data.</text>
</comment>
<evidence type="ECO:0000256" key="5">
    <source>
        <dbReference type="PROSITE-ProRule" id="PRU10141"/>
    </source>
</evidence>